<keyword evidence="4" id="KW-1185">Reference proteome</keyword>
<accession>A0ABX0GST7</accession>
<protein>
    <submittedName>
        <fullName evidence="3">DUF4394 domain-containing protein</fullName>
    </submittedName>
</protein>
<evidence type="ECO:0000313" key="4">
    <source>
        <dbReference type="Proteomes" id="UP000800981"/>
    </source>
</evidence>
<dbReference type="SUPFAM" id="SSF50969">
    <property type="entry name" value="YVTN repeat-like/Quinoprotein amine dehydrogenase"/>
    <property type="match status" value="1"/>
</dbReference>
<gene>
    <name evidence="3" type="ORF">G9H71_02935</name>
</gene>
<dbReference type="InterPro" id="IPR011044">
    <property type="entry name" value="Quino_amine_DH_bsu"/>
</dbReference>
<name>A0ABX0GST7_9ACTN</name>
<organism evidence="3 4">
    <name type="scientific">Motilibacter deserti</name>
    <dbReference type="NCBI Taxonomy" id="2714956"/>
    <lineage>
        <taxon>Bacteria</taxon>
        <taxon>Bacillati</taxon>
        <taxon>Actinomycetota</taxon>
        <taxon>Actinomycetes</taxon>
        <taxon>Motilibacterales</taxon>
        <taxon>Motilibacteraceae</taxon>
        <taxon>Motilibacter</taxon>
    </lineage>
</organism>
<dbReference type="Proteomes" id="UP000800981">
    <property type="component" value="Unassembled WGS sequence"/>
</dbReference>
<feature type="chain" id="PRO_5046324835" evidence="1">
    <location>
        <begin position="28"/>
        <end position="282"/>
    </location>
</feature>
<evidence type="ECO:0000259" key="2">
    <source>
        <dbReference type="Pfam" id="PF14339"/>
    </source>
</evidence>
<feature type="signal peptide" evidence="1">
    <location>
        <begin position="1"/>
        <end position="27"/>
    </location>
</feature>
<comment type="caution">
    <text evidence="3">The sequence shown here is derived from an EMBL/GenBank/DDBJ whole genome shotgun (WGS) entry which is preliminary data.</text>
</comment>
<feature type="domain" description="DUF4394" evidence="2">
    <location>
        <begin position="42"/>
        <end position="278"/>
    </location>
</feature>
<reference evidence="3 4" key="1">
    <citation type="submission" date="2020-03" db="EMBL/GenBank/DDBJ databases">
        <title>Two novel Motilibacter sp.</title>
        <authorList>
            <person name="Liu S."/>
        </authorList>
    </citation>
    <scope>NUCLEOTIDE SEQUENCE [LARGE SCALE GENOMIC DNA]</scope>
    <source>
        <strain evidence="3 4">E257</strain>
    </source>
</reference>
<proteinExistence type="predicted"/>
<sequence length="282" mass="28290">MPNRTRTALAAGALAAGLVVTAQPALAAHEGIEVTALTNNNRLLTFYAGDPGTILDSVKIAGLSGETVLGIDYRPADRGLYALLGSSASARVVRLDPDSGRILSGVPLRTAAGAAVIPAGGNVDIDFNPAADRLRIVSDAGENLRVDVTTGVTTLDTALSYAAGAGTGAPRVVAAAYTNNDTDPATGTTLYDLDGATDAVHTQAPPNDGVLNRVGPLGVPFWAQSGFDISTSGTTNVALVALRYRGSTTLSVVDLATGAVNAASTARIGGTAAVVDIAAAPR</sequence>
<dbReference type="RefSeq" id="WP_166277538.1">
    <property type="nucleotide sequence ID" value="NZ_JAANNP010000001.1"/>
</dbReference>
<evidence type="ECO:0000256" key="1">
    <source>
        <dbReference type="SAM" id="SignalP"/>
    </source>
</evidence>
<keyword evidence="1" id="KW-0732">Signal</keyword>
<dbReference type="EMBL" id="JAANNP010000001">
    <property type="protein sequence ID" value="NHC12734.1"/>
    <property type="molecule type" value="Genomic_DNA"/>
</dbReference>
<dbReference type="Pfam" id="PF14339">
    <property type="entry name" value="DUF4394"/>
    <property type="match status" value="1"/>
</dbReference>
<dbReference type="InterPro" id="IPR025507">
    <property type="entry name" value="DUF4394"/>
</dbReference>
<evidence type="ECO:0000313" key="3">
    <source>
        <dbReference type="EMBL" id="NHC12734.1"/>
    </source>
</evidence>